<dbReference type="PANTHER" id="PTHR46890">
    <property type="entry name" value="NON-LTR RETROLELEMENT REVERSE TRANSCRIPTASE-LIKE PROTEIN-RELATED"/>
    <property type="match status" value="1"/>
</dbReference>
<dbReference type="Proteomes" id="UP001188597">
    <property type="component" value="Unassembled WGS sequence"/>
</dbReference>
<dbReference type="EMBL" id="JAVXUP010001202">
    <property type="protein sequence ID" value="KAK3014661.1"/>
    <property type="molecule type" value="Genomic_DNA"/>
</dbReference>
<dbReference type="CDD" id="cd01650">
    <property type="entry name" value="RT_nLTR_like"/>
    <property type="match status" value="1"/>
</dbReference>
<gene>
    <name evidence="3" type="ORF">RJ639_009556</name>
</gene>
<sequence length="406" mass="45388">MHLSGGRRRSPPTTPTMLVLSRNCRGLGTKKKFRALRRIVRKSHPEIIFLSETKISPNFLTPILSSLEFHNHHIVAPINTAGGLCLAWKLGVNIEIVSGNATFINAIVFLDPSSTPWMLSAIYGPPYKQSKSEFWNSLRQITEAFARPWLAIGDFNEVIASSEKRGGRDLASSSSGGLLKILASSDPIIPPNLEELILPSVSAEDNLMLCSIPKDQEIKLALNQLGSYKAPGPDGMTGLFYKTYWDTIKQEVRASVKSFFISGHILREQNHTNIALIPKIESPTSVNHYRPISLCNMSYKIISTILASRLKSILHKLISPLQAAFVSERLISDNSILVQEIWHTMRHKKGKNGLMAIKLDMEKAYDKMECPFFVMVLKNYGFDQRWGASTGRSFVTFPLHLGIRNS</sequence>
<dbReference type="SUPFAM" id="SSF56219">
    <property type="entry name" value="DNase I-like"/>
    <property type="match status" value="1"/>
</dbReference>
<dbReference type="PANTHER" id="PTHR46890:SF48">
    <property type="entry name" value="RNA-DIRECTED DNA POLYMERASE"/>
    <property type="match status" value="1"/>
</dbReference>
<dbReference type="SUPFAM" id="SSF56672">
    <property type="entry name" value="DNA/RNA polymerases"/>
    <property type="match status" value="1"/>
</dbReference>
<dbReference type="InterPro" id="IPR043502">
    <property type="entry name" value="DNA/RNA_pol_sf"/>
</dbReference>
<name>A0AA88VSM2_9ASTE</name>
<protein>
    <recommendedName>
        <fullName evidence="5">Reverse transcriptase domain-containing protein</fullName>
    </recommendedName>
</protein>
<dbReference type="InterPro" id="IPR052343">
    <property type="entry name" value="Retrotransposon-Effector_Assoc"/>
</dbReference>
<dbReference type="Pfam" id="PF00078">
    <property type="entry name" value="RVT_1"/>
    <property type="match status" value="1"/>
</dbReference>
<dbReference type="InterPro" id="IPR005135">
    <property type="entry name" value="Endo/exonuclease/phosphatase"/>
</dbReference>
<reference evidence="3" key="1">
    <citation type="submission" date="2022-12" db="EMBL/GenBank/DDBJ databases">
        <title>Draft genome assemblies for two species of Escallonia (Escalloniales).</title>
        <authorList>
            <person name="Chanderbali A."/>
            <person name="Dervinis C."/>
            <person name="Anghel I."/>
            <person name="Soltis D."/>
            <person name="Soltis P."/>
            <person name="Zapata F."/>
        </authorList>
    </citation>
    <scope>NUCLEOTIDE SEQUENCE</scope>
    <source>
        <strain evidence="3">UCBG64.0493</strain>
        <tissue evidence="3">Leaf</tissue>
    </source>
</reference>
<feature type="domain" description="Endonuclease/exonuclease/phosphatase" evidence="2">
    <location>
        <begin position="23"/>
        <end position="172"/>
    </location>
</feature>
<evidence type="ECO:0000259" key="2">
    <source>
        <dbReference type="Pfam" id="PF03372"/>
    </source>
</evidence>
<dbReference type="Gene3D" id="3.60.10.10">
    <property type="entry name" value="Endonuclease/exonuclease/phosphatase"/>
    <property type="match status" value="1"/>
</dbReference>
<feature type="domain" description="Reverse transcriptase" evidence="1">
    <location>
        <begin position="286"/>
        <end position="386"/>
    </location>
</feature>
<dbReference type="InterPro" id="IPR036691">
    <property type="entry name" value="Endo/exonu/phosph_ase_sf"/>
</dbReference>
<comment type="caution">
    <text evidence="3">The sequence shown here is derived from an EMBL/GenBank/DDBJ whole genome shotgun (WGS) entry which is preliminary data.</text>
</comment>
<evidence type="ECO:0008006" key="5">
    <source>
        <dbReference type="Google" id="ProtNLM"/>
    </source>
</evidence>
<evidence type="ECO:0000313" key="4">
    <source>
        <dbReference type="Proteomes" id="UP001188597"/>
    </source>
</evidence>
<dbReference type="AlphaFoldDB" id="A0AA88VSM2"/>
<dbReference type="InterPro" id="IPR000477">
    <property type="entry name" value="RT_dom"/>
</dbReference>
<organism evidence="3 4">
    <name type="scientific">Escallonia herrerae</name>
    <dbReference type="NCBI Taxonomy" id="1293975"/>
    <lineage>
        <taxon>Eukaryota</taxon>
        <taxon>Viridiplantae</taxon>
        <taxon>Streptophyta</taxon>
        <taxon>Embryophyta</taxon>
        <taxon>Tracheophyta</taxon>
        <taxon>Spermatophyta</taxon>
        <taxon>Magnoliopsida</taxon>
        <taxon>eudicotyledons</taxon>
        <taxon>Gunneridae</taxon>
        <taxon>Pentapetalae</taxon>
        <taxon>asterids</taxon>
        <taxon>campanulids</taxon>
        <taxon>Escalloniales</taxon>
        <taxon>Escalloniaceae</taxon>
        <taxon>Escallonia</taxon>
    </lineage>
</organism>
<accession>A0AA88VSM2</accession>
<keyword evidence="4" id="KW-1185">Reference proteome</keyword>
<evidence type="ECO:0000259" key="1">
    <source>
        <dbReference type="Pfam" id="PF00078"/>
    </source>
</evidence>
<evidence type="ECO:0000313" key="3">
    <source>
        <dbReference type="EMBL" id="KAK3014661.1"/>
    </source>
</evidence>
<dbReference type="Pfam" id="PF03372">
    <property type="entry name" value="Exo_endo_phos"/>
    <property type="match status" value="1"/>
</dbReference>
<dbReference type="GO" id="GO:0003824">
    <property type="term" value="F:catalytic activity"/>
    <property type="evidence" value="ECO:0007669"/>
    <property type="project" value="InterPro"/>
</dbReference>
<proteinExistence type="predicted"/>